<reference evidence="2" key="1">
    <citation type="submission" date="2020-07" db="EMBL/GenBank/DDBJ databases">
        <title>Multicomponent nature underlies the extraordinary mechanical properties of spider dragline silk.</title>
        <authorList>
            <person name="Kono N."/>
            <person name="Nakamura H."/>
            <person name="Mori M."/>
            <person name="Yoshida Y."/>
            <person name="Ohtoshi R."/>
            <person name="Malay A.D."/>
            <person name="Moran D.A.P."/>
            <person name="Tomita M."/>
            <person name="Numata K."/>
            <person name="Arakawa K."/>
        </authorList>
    </citation>
    <scope>NUCLEOTIDE SEQUENCE</scope>
</reference>
<protein>
    <submittedName>
        <fullName evidence="2">Uncharacterized protein</fullName>
    </submittedName>
</protein>
<feature type="region of interest" description="Disordered" evidence="1">
    <location>
        <begin position="41"/>
        <end position="74"/>
    </location>
</feature>
<organism evidence="2 3">
    <name type="scientific">Trichonephila clavata</name>
    <name type="common">Joro spider</name>
    <name type="synonym">Nephila clavata</name>
    <dbReference type="NCBI Taxonomy" id="2740835"/>
    <lineage>
        <taxon>Eukaryota</taxon>
        <taxon>Metazoa</taxon>
        <taxon>Ecdysozoa</taxon>
        <taxon>Arthropoda</taxon>
        <taxon>Chelicerata</taxon>
        <taxon>Arachnida</taxon>
        <taxon>Araneae</taxon>
        <taxon>Araneomorphae</taxon>
        <taxon>Entelegynae</taxon>
        <taxon>Araneoidea</taxon>
        <taxon>Nephilidae</taxon>
        <taxon>Trichonephila</taxon>
    </lineage>
</organism>
<accession>A0A8X6K667</accession>
<feature type="compositionally biased region" description="Basic and acidic residues" evidence="1">
    <location>
        <begin position="43"/>
        <end position="59"/>
    </location>
</feature>
<proteinExistence type="predicted"/>
<evidence type="ECO:0000313" key="3">
    <source>
        <dbReference type="Proteomes" id="UP000887116"/>
    </source>
</evidence>
<dbReference type="AlphaFoldDB" id="A0A8X6K667"/>
<comment type="caution">
    <text evidence="2">The sequence shown here is derived from an EMBL/GenBank/DDBJ whole genome shotgun (WGS) entry which is preliminary data.</text>
</comment>
<dbReference type="EMBL" id="BMAO01009803">
    <property type="protein sequence ID" value="GFR33396.1"/>
    <property type="molecule type" value="Genomic_DNA"/>
</dbReference>
<feature type="compositionally biased region" description="Basic residues" evidence="1">
    <location>
        <begin position="60"/>
        <end position="74"/>
    </location>
</feature>
<sequence>MRNVKKGLEPNGFAVYWKAINEIKLPTRRIGNKKLVQNLEGDTSLRERHNDDTLEWPDKPRRKKKNTKRKWKEY</sequence>
<keyword evidence="3" id="KW-1185">Reference proteome</keyword>
<name>A0A8X6K667_TRICU</name>
<evidence type="ECO:0000313" key="2">
    <source>
        <dbReference type="EMBL" id="GFR33396.1"/>
    </source>
</evidence>
<gene>
    <name evidence="2" type="primary">AVEN_221150_1</name>
    <name evidence="2" type="ORF">TNCT_236151</name>
</gene>
<dbReference type="Proteomes" id="UP000887116">
    <property type="component" value="Unassembled WGS sequence"/>
</dbReference>
<evidence type="ECO:0000256" key="1">
    <source>
        <dbReference type="SAM" id="MobiDB-lite"/>
    </source>
</evidence>